<dbReference type="AlphaFoldDB" id="F4S5S0"/>
<dbReference type="VEuPathDB" id="FungiDB:MELLADRAFT_112222"/>
<name>F4S5S0_MELLP</name>
<evidence type="ECO:0000313" key="2">
    <source>
        <dbReference type="Proteomes" id="UP000001072"/>
    </source>
</evidence>
<dbReference type="InParanoid" id="F4S5S0"/>
<gene>
    <name evidence="1" type="ORF">MELLADRAFT_112222</name>
</gene>
<dbReference type="Proteomes" id="UP000001072">
    <property type="component" value="Unassembled WGS sequence"/>
</dbReference>
<proteinExistence type="predicted"/>
<sequence length="182" mass="20852">MPNRHKRFNPRVWPTTASNHSNAGKILTITAFQVHSMHTRPFIPVTRPFTPGRLPTRHRWHAPCSDCHTKLFKSPLRNNVQAKLLHARQRPTLLHAHDGTQQRLPSCPLSLLHDHPSGLHVPSFADVRPCQPFQPCELVQHHFRRRLASPVFHTQPVVQSFDVGRRVSSRACAAFLNKARRP</sequence>
<accession>F4S5S0</accession>
<dbReference type="HOGENOM" id="CLU_1482300_0_0_1"/>
<keyword evidence="2" id="KW-1185">Reference proteome</keyword>
<dbReference type="GeneID" id="18924611"/>
<dbReference type="EMBL" id="GL883152">
    <property type="protein sequence ID" value="EGG00016.1"/>
    <property type="molecule type" value="Genomic_DNA"/>
</dbReference>
<organism evidence="2">
    <name type="scientific">Melampsora larici-populina (strain 98AG31 / pathotype 3-4-7)</name>
    <name type="common">Poplar leaf rust fungus</name>
    <dbReference type="NCBI Taxonomy" id="747676"/>
    <lineage>
        <taxon>Eukaryota</taxon>
        <taxon>Fungi</taxon>
        <taxon>Dikarya</taxon>
        <taxon>Basidiomycota</taxon>
        <taxon>Pucciniomycotina</taxon>
        <taxon>Pucciniomycetes</taxon>
        <taxon>Pucciniales</taxon>
        <taxon>Melampsoraceae</taxon>
        <taxon>Melampsora</taxon>
    </lineage>
</organism>
<dbReference type="RefSeq" id="XP_007416724.1">
    <property type="nucleotide sequence ID" value="XM_007416662.1"/>
</dbReference>
<dbReference type="KEGG" id="mlr:MELLADRAFT_112222"/>
<protein>
    <submittedName>
        <fullName evidence="1">Uncharacterized protein</fullName>
    </submittedName>
</protein>
<reference evidence="2" key="1">
    <citation type="journal article" date="2011" name="Proc. Natl. Acad. Sci. U.S.A.">
        <title>Obligate biotrophy features unraveled by the genomic analysis of rust fungi.</title>
        <authorList>
            <person name="Duplessis S."/>
            <person name="Cuomo C.A."/>
            <person name="Lin Y.-C."/>
            <person name="Aerts A."/>
            <person name="Tisserant E."/>
            <person name="Veneault-Fourrey C."/>
            <person name="Joly D.L."/>
            <person name="Hacquard S."/>
            <person name="Amselem J."/>
            <person name="Cantarel B.L."/>
            <person name="Chiu R."/>
            <person name="Coutinho P.M."/>
            <person name="Feau N."/>
            <person name="Field M."/>
            <person name="Frey P."/>
            <person name="Gelhaye E."/>
            <person name="Goldberg J."/>
            <person name="Grabherr M.G."/>
            <person name="Kodira C.D."/>
            <person name="Kohler A."/>
            <person name="Kuees U."/>
            <person name="Lindquist E.A."/>
            <person name="Lucas S.M."/>
            <person name="Mago R."/>
            <person name="Mauceli E."/>
            <person name="Morin E."/>
            <person name="Murat C."/>
            <person name="Pangilinan J.L."/>
            <person name="Park R."/>
            <person name="Pearson M."/>
            <person name="Quesneville H."/>
            <person name="Rouhier N."/>
            <person name="Sakthikumar S."/>
            <person name="Salamov A.A."/>
            <person name="Schmutz J."/>
            <person name="Selles B."/>
            <person name="Shapiro H."/>
            <person name="Tanguay P."/>
            <person name="Tuskan G.A."/>
            <person name="Henrissat B."/>
            <person name="Van de Peer Y."/>
            <person name="Rouze P."/>
            <person name="Ellis J.G."/>
            <person name="Dodds P.N."/>
            <person name="Schein J.E."/>
            <person name="Zhong S."/>
            <person name="Hamelin R.C."/>
            <person name="Grigoriev I.V."/>
            <person name="Szabo L.J."/>
            <person name="Martin F."/>
        </authorList>
    </citation>
    <scope>NUCLEOTIDE SEQUENCE [LARGE SCALE GENOMIC DNA]</scope>
    <source>
        <strain evidence="2">98AG31 / pathotype 3-4-7</strain>
    </source>
</reference>
<evidence type="ECO:0000313" key="1">
    <source>
        <dbReference type="EMBL" id="EGG00016.1"/>
    </source>
</evidence>